<dbReference type="PANTHER" id="PTHR36353:SF1">
    <property type="entry name" value="TRANSMEMBRANE PROTEIN"/>
    <property type="match status" value="1"/>
</dbReference>
<sequence>MSHRNPPPISHNTAGEILKQTNSIFRSHLLSFVCLSTLVLAFRSNVHTASHYLSSLIDGDPALKSLLSRLDLSAAAPNLNHQQLHSRRRRAFLHLSRVGTLEDDFFSGDSDFDRSLFHPPPRKPARNSTYLLLSGGFSDSVIDHGISFPETVKPRLFGFTPDFRYDNSNSTPPDEQQHQEEEEQVLDFDFLAKDLKLGNQDARALVLFVGILSATYAYVVFGFIITYTWVNGIIFLKVLDHLLGNHRSFFRLIWDGSTIGLRKLSGFTLMKWAVKDAVAQLIGILFFGEIEDQYAFIKAFLRMKFMPFADLSPWIIGHEFESSCFAFAWFTADLIVGFVFAVDSWVAIVDSRRSGREILTQGLHLVRALLGASVRMRLSEGLICGWVGKWMLRRMGLGEFSTVAIQSVMEVYFMVAWLVFYLASKCKEDGRSFRRGELEGLVE</sequence>
<comment type="caution">
    <text evidence="2">The sequence shown here is derived from an EMBL/GenBank/DDBJ whole genome shotgun (WGS) entry which is preliminary data.</text>
</comment>
<organism evidence="2 3">
    <name type="scientific">Genlisea aurea</name>
    <dbReference type="NCBI Taxonomy" id="192259"/>
    <lineage>
        <taxon>Eukaryota</taxon>
        <taxon>Viridiplantae</taxon>
        <taxon>Streptophyta</taxon>
        <taxon>Embryophyta</taxon>
        <taxon>Tracheophyta</taxon>
        <taxon>Spermatophyta</taxon>
        <taxon>Magnoliopsida</taxon>
        <taxon>eudicotyledons</taxon>
        <taxon>Gunneridae</taxon>
        <taxon>Pentapetalae</taxon>
        <taxon>asterids</taxon>
        <taxon>lamiids</taxon>
        <taxon>Lamiales</taxon>
        <taxon>Lentibulariaceae</taxon>
        <taxon>Genlisea</taxon>
    </lineage>
</organism>
<dbReference type="Pfam" id="PF25105">
    <property type="entry name" value="DUF7813"/>
    <property type="match status" value="1"/>
</dbReference>
<keyword evidence="1" id="KW-0472">Membrane</keyword>
<proteinExistence type="predicted"/>
<feature type="transmembrane region" description="Helical" evidence="1">
    <location>
        <begin position="400"/>
        <end position="423"/>
    </location>
</feature>
<keyword evidence="1" id="KW-0812">Transmembrane</keyword>
<evidence type="ECO:0000313" key="2">
    <source>
        <dbReference type="EMBL" id="EPS59980.1"/>
    </source>
</evidence>
<dbReference type="InterPro" id="IPR056715">
    <property type="entry name" value="DUF7813"/>
</dbReference>
<accession>S8BZI1</accession>
<feature type="non-terminal residue" evidence="2">
    <location>
        <position position="443"/>
    </location>
</feature>
<feature type="transmembrane region" description="Helical" evidence="1">
    <location>
        <begin position="205"/>
        <end position="230"/>
    </location>
</feature>
<evidence type="ECO:0000256" key="1">
    <source>
        <dbReference type="SAM" id="Phobius"/>
    </source>
</evidence>
<dbReference type="Proteomes" id="UP000015453">
    <property type="component" value="Unassembled WGS sequence"/>
</dbReference>
<dbReference type="PANTHER" id="PTHR36353">
    <property type="entry name" value="TRANSMEMBRANE PROTEIN"/>
    <property type="match status" value="1"/>
</dbReference>
<protein>
    <submittedName>
        <fullName evidence="2">Uncharacterized protein</fullName>
    </submittedName>
</protein>
<keyword evidence="3" id="KW-1185">Reference proteome</keyword>
<evidence type="ECO:0000313" key="3">
    <source>
        <dbReference type="Proteomes" id="UP000015453"/>
    </source>
</evidence>
<keyword evidence="1" id="KW-1133">Transmembrane helix</keyword>
<dbReference type="AlphaFoldDB" id="S8BZI1"/>
<dbReference type="EMBL" id="AUSU01007921">
    <property type="protein sequence ID" value="EPS59980.1"/>
    <property type="molecule type" value="Genomic_DNA"/>
</dbReference>
<dbReference type="OrthoDB" id="1295726at2759"/>
<gene>
    <name evidence="2" type="ORF">M569_14823</name>
</gene>
<name>S8BZI1_9LAMI</name>
<reference evidence="2 3" key="1">
    <citation type="journal article" date="2013" name="BMC Genomics">
        <title>The miniature genome of a carnivorous plant Genlisea aurea contains a low number of genes and short non-coding sequences.</title>
        <authorList>
            <person name="Leushkin E.V."/>
            <person name="Sutormin R.A."/>
            <person name="Nabieva E.R."/>
            <person name="Penin A.A."/>
            <person name="Kondrashov A.S."/>
            <person name="Logacheva M.D."/>
        </authorList>
    </citation>
    <scope>NUCLEOTIDE SEQUENCE [LARGE SCALE GENOMIC DNA]</scope>
</reference>